<evidence type="ECO:0000256" key="4">
    <source>
        <dbReference type="ARBA" id="ARBA00022487"/>
    </source>
</evidence>
<feature type="active site" description="Nucleophile" evidence="10">
    <location>
        <position position="188"/>
    </location>
</feature>
<protein>
    <recommendedName>
        <fullName evidence="3 12">Cutinase</fullName>
        <ecNumber evidence="3 12">3.1.1.74</ecNumber>
    </recommendedName>
</protein>
<gene>
    <name evidence="14" type="ORF">K469DRAFT_666239</name>
</gene>
<dbReference type="GO" id="GO:0016052">
    <property type="term" value="P:carbohydrate catabolic process"/>
    <property type="evidence" value="ECO:0007669"/>
    <property type="project" value="TreeGrafter"/>
</dbReference>
<reference evidence="14" key="1">
    <citation type="journal article" date="2020" name="Stud. Mycol.">
        <title>101 Dothideomycetes genomes: a test case for predicting lifestyles and emergence of pathogens.</title>
        <authorList>
            <person name="Haridas S."/>
            <person name="Albert R."/>
            <person name="Binder M."/>
            <person name="Bloem J."/>
            <person name="Labutti K."/>
            <person name="Salamov A."/>
            <person name="Andreopoulos B."/>
            <person name="Baker S."/>
            <person name="Barry K."/>
            <person name="Bills G."/>
            <person name="Bluhm B."/>
            <person name="Cannon C."/>
            <person name="Castanera R."/>
            <person name="Culley D."/>
            <person name="Daum C."/>
            <person name="Ezra D."/>
            <person name="Gonzalez J."/>
            <person name="Henrissat B."/>
            <person name="Kuo A."/>
            <person name="Liang C."/>
            <person name="Lipzen A."/>
            <person name="Lutzoni F."/>
            <person name="Magnuson J."/>
            <person name="Mondo S."/>
            <person name="Nolan M."/>
            <person name="Ohm R."/>
            <person name="Pangilinan J."/>
            <person name="Park H.-J."/>
            <person name="Ramirez L."/>
            <person name="Alfaro M."/>
            <person name="Sun H."/>
            <person name="Tritt A."/>
            <person name="Yoshinaga Y."/>
            <person name="Zwiers L.-H."/>
            <person name="Turgeon B."/>
            <person name="Goodwin S."/>
            <person name="Spatafora J."/>
            <person name="Crous P."/>
            <person name="Grigoriev I."/>
        </authorList>
    </citation>
    <scope>NUCLEOTIDE SEQUENCE</scope>
    <source>
        <strain evidence="14">CBS 207.26</strain>
    </source>
</reference>
<evidence type="ECO:0000256" key="7">
    <source>
        <dbReference type="ARBA" id="ARBA00022801"/>
    </source>
</evidence>
<dbReference type="PANTHER" id="PTHR48250:SF2">
    <property type="entry name" value="CUTINASE"/>
    <property type="match status" value="1"/>
</dbReference>
<name>A0A6A6E1H4_9PEZI</name>
<keyword evidence="15" id="KW-1185">Reference proteome</keyword>
<feature type="compositionally biased region" description="Polar residues" evidence="13">
    <location>
        <begin position="60"/>
        <end position="69"/>
    </location>
</feature>
<dbReference type="SUPFAM" id="SSF53474">
    <property type="entry name" value="alpha/beta-Hydrolases"/>
    <property type="match status" value="1"/>
</dbReference>
<dbReference type="GO" id="GO:0050525">
    <property type="term" value="F:cutinase activity"/>
    <property type="evidence" value="ECO:0007669"/>
    <property type="project" value="UniProtKB-UniRule"/>
</dbReference>
<keyword evidence="8 11" id="KW-1015">Disulfide bond</keyword>
<comment type="catalytic activity">
    <reaction evidence="9 12">
        <text>cutin + H2O = cutin monomers.</text>
        <dbReference type="EC" id="3.1.1.74"/>
    </reaction>
</comment>
<evidence type="ECO:0000313" key="15">
    <source>
        <dbReference type="Proteomes" id="UP000800200"/>
    </source>
</evidence>
<keyword evidence="6" id="KW-0732">Signal</keyword>
<evidence type="ECO:0000313" key="14">
    <source>
        <dbReference type="EMBL" id="KAF2184855.1"/>
    </source>
</evidence>
<evidence type="ECO:0000256" key="10">
    <source>
        <dbReference type="PIRSR" id="PIRSR611150-1"/>
    </source>
</evidence>
<evidence type="ECO:0000256" key="9">
    <source>
        <dbReference type="ARBA" id="ARBA00034045"/>
    </source>
</evidence>
<dbReference type="GO" id="GO:0005576">
    <property type="term" value="C:extracellular region"/>
    <property type="evidence" value="ECO:0007669"/>
    <property type="project" value="UniProtKB-SubCell"/>
</dbReference>
<feature type="active site" evidence="10">
    <location>
        <position position="239"/>
    </location>
</feature>
<dbReference type="OrthoDB" id="2975078at2759"/>
<dbReference type="PANTHER" id="PTHR48250">
    <property type="entry name" value="CUTINASE 2-RELATED"/>
    <property type="match status" value="1"/>
</dbReference>
<organism evidence="14 15">
    <name type="scientific">Zopfia rhizophila CBS 207.26</name>
    <dbReference type="NCBI Taxonomy" id="1314779"/>
    <lineage>
        <taxon>Eukaryota</taxon>
        <taxon>Fungi</taxon>
        <taxon>Dikarya</taxon>
        <taxon>Ascomycota</taxon>
        <taxon>Pezizomycotina</taxon>
        <taxon>Dothideomycetes</taxon>
        <taxon>Dothideomycetes incertae sedis</taxon>
        <taxon>Zopfiaceae</taxon>
        <taxon>Zopfia</taxon>
    </lineage>
</organism>
<comment type="function">
    <text evidence="12">Catalyzes the hydrolysis of complex carboxylic polyesters found in the cell wall of plants. Degrades cutin, a macromolecule that forms the structure of the plant cuticle.</text>
</comment>
<evidence type="ECO:0000256" key="6">
    <source>
        <dbReference type="ARBA" id="ARBA00022729"/>
    </source>
</evidence>
<evidence type="ECO:0000256" key="8">
    <source>
        <dbReference type="ARBA" id="ARBA00023157"/>
    </source>
</evidence>
<comment type="similarity">
    <text evidence="2 12">Belongs to the cutinase family.</text>
</comment>
<dbReference type="Gene3D" id="3.40.50.1820">
    <property type="entry name" value="alpha/beta hydrolase"/>
    <property type="match status" value="1"/>
</dbReference>
<evidence type="ECO:0000256" key="3">
    <source>
        <dbReference type="ARBA" id="ARBA00013095"/>
    </source>
</evidence>
<dbReference type="PROSITE" id="PS00155">
    <property type="entry name" value="CUTINASE_1"/>
    <property type="match status" value="1"/>
</dbReference>
<sequence length="274" mass="26618">MKYSTATVIAVAGLSSAAPQFSIPSGFNLPSFSFPSFNFPGIPAATSAAGSIGGIPASTPATVTDVAQPTSTGSTGGTVGSNCTPQGNGGGSTENGVADKNCCTDLTVIFARGTGETGNMGTIAGPPMVKALRSKLGADRVTVQGVDYPASAAGNANLGASGGPAMAESVKAALSQCPSTKVVVSGYSQGGMVAHNAFSAQGLTASQVAGAVLFGDPLKSQKVGDLADSNVKQFCASGDLVCQGGGAAITPAHLTYGNNADEAADFVISAAGLS</sequence>
<evidence type="ECO:0000256" key="11">
    <source>
        <dbReference type="PIRSR" id="PIRSR611150-2"/>
    </source>
</evidence>
<accession>A0A6A6E1H4</accession>
<evidence type="ECO:0000256" key="5">
    <source>
        <dbReference type="ARBA" id="ARBA00022525"/>
    </source>
</evidence>
<dbReference type="AlphaFoldDB" id="A0A6A6E1H4"/>
<feature type="region of interest" description="Disordered" evidence="13">
    <location>
        <begin position="60"/>
        <end position="96"/>
    </location>
</feature>
<evidence type="ECO:0000256" key="2">
    <source>
        <dbReference type="ARBA" id="ARBA00007534"/>
    </source>
</evidence>
<keyword evidence="7 12" id="KW-0378">Hydrolase</keyword>
<dbReference type="SMART" id="SM01110">
    <property type="entry name" value="Cutinase"/>
    <property type="match status" value="1"/>
</dbReference>
<keyword evidence="4 12" id="KW-0719">Serine esterase</keyword>
<dbReference type="InterPro" id="IPR000675">
    <property type="entry name" value="Cutinase/axe"/>
</dbReference>
<dbReference type="EMBL" id="ML994636">
    <property type="protein sequence ID" value="KAF2184855.1"/>
    <property type="molecule type" value="Genomic_DNA"/>
</dbReference>
<dbReference type="InterPro" id="IPR043580">
    <property type="entry name" value="CUTINASE_1"/>
</dbReference>
<evidence type="ECO:0000256" key="12">
    <source>
        <dbReference type="RuleBase" id="RU361263"/>
    </source>
</evidence>
<keyword evidence="5 12" id="KW-0964">Secreted</keyword>
<feature type="disulfide bond" evidence="11">
    <location>
        <begin position="103"/>
        <end position="177"/>
    </location>
</feature>
<dbReference type="Proteomes" id="UP000800200">
    <property type="component" value="Unassembled WGS sequence"/>
</dbReference>
<evidence type="ECO:0000256" key="1">
    <source>
        <dbReference type="ARBA" id="ARBA00004613"/>
    </source>
</evidence>
<feature type="disulfide bond" evidence="11">
    <location>
        <begin position="235"/>
        <end position="242"/>
    </location>
</feature>
<dbReference type="Pfam" id="PF01083">
    <property type="entry name" value="Cutinase"/>
    <property type="match status" value="1"/>
</dbReference>
<dbReference type="InterPro" id="IPR011150">
    <property type="entry name" value="Cutinase_monf"/>
</dbReference>
<dbReference type="EC" id="3.1.1.74" evidence="3 12"/>
<evidence type="ECO:0000256" key="13">
    <source>
        <dbReference type="SAM" id="MobiDB-lite"/>
    </source>
</evidence>
<proteinExistence type="inferred from homology"/>
<feature type="active site" description="Proton donor/acceptor" evidence="10">
    <location>
        <position position="253"/>
    </location>
</feature>
<comment type="subcellular location">
    <subcellularLocation>
        <location evidence="1 12">Secreted</location>
    </subcellularLocation>
</comment>
<dbReference type="PRINTS" id="PR00129">
    <property type="entry name" value="CUTINASE"/>
</dbReference>
<dbReference type="InterPro" id="IPR029058">
    <property type="entry name" value="AB_hydrolase_fold"/>
</dbReference>